<dbReference type="PANTHER" id="PTHR24198">
    <property type="entry name" value="ANKYRIN REPEAT AND PROTEIN KINASE DOMAIN-CONTAINING PROTEIN"/>
    <property type="match status" value="1"/>
</dbReference>
<dbReference type="SMART" id="SM00291">
    <property type="entry name" value="ZnF_ZZ"/>
    <property type="match status" value="1"/>
</dbReference>
<feature type="repeat" description="ANK" evidence="6">
    <location>
        <begin position="1382"/>
        <end position="1414"/>
    </location>
</feature>
<name>A0A7S8D7A6_FUSCU</name>
<dbReference type="PROSITE" id="PS01357">
    <property type="entry name" value="ZF_ZZ_1"/>
    <property type="match status" value="1"/>
</dbReference>
<evidence type="ECO:0000256" key="6">
    <source>
        <dbReference type="PROSITE-ProRule" id="PRU00023"/>
    </source>
</evidence>
<sequence>MATSELVCLKSPDMVDVEEIVEYADAVMYNNIVKKHLTTKTSVIAVPGILDHNETEWLGYASGDLVAQLQNCPKARFLLFKYDLHNIFFRPGIQAIVSRLLTQVSELGVEINTALVMHAADESGVSVIGLSLCAVMFFGCPHRCRTISALSQSLGRLTDRLPSITSDSVTLTTSLAHSVIAISEELLSTDIVFETQFFNILSLHDDEGLRIFDPYETCISVRCNGDSFMHFQSGSPSPHSSLGAVDIVHLVMPWLPSSFCLGREYRCHPAARLVMSLGFPKIIDASSASRYPLPQSILTAISRGKSHLNSTYLAFREPNPIALLSSLRQQFSNELHGYQWYQTFEFRHWDIRCNSVESMLCTLLTGLRRSILTYHILDRFYADAMRSHAWSCQLLLSVFHDLIADIARDWPDFNITWILVNFDTRMTSYHWLLSRLCELLHNTELPFTLIIINSDPIELDPFEDCFEIISLDRDSPRVVSEGDDSVRPMQSSSTIDVQPDNTTTQEPEDGQTHGPGNTCQKHHAFGIGSEIFNLIVEVPGLYPVQERLSRLVNGWSETSRHRKLFFEWARLRKNQMSPANVDQIQDISPLKEFHLLRHIWLPSKSLKVVREQTFVAAGLLCHTFHPLTIQDIIFLEQNTDYGTKFGYQQEDECGGSSSRTLYLLTGVIDVCQNEVQFRDPSFRDYFISEMLANYEGPIISADDSSKQTHSQLAEWCLRRIDLITPQEWSKFRVVDESSAVLQYHGYFLSYAIKYWLRHAQRAHDDVAVALSKQPILQDKDLLQQWAKAYWSLLNPATRGKNDSVTPLAIFAHHHAEPLLLDIMPRYEKDSCFEDMRLGALQVCAREGNITLVRKLISPGLPRDTNLDDILLWCFPSQNDTVAREIIEMATTQSIELEDPFTTLGWAAYHGLRDVVQMLIPLMPENQTAISGCISVNSALAGSRMDEPTGLEIVTLLINANYPLTGSLNETTRFSALDEACKLDIPSVAAFLTRSVLSSNSDLSNDHEERPSWFSSAVECTLRGVHNATLKSLLDFGLDHDWLNIPWLSSLMDVVRPMQLWQCCETLSSYVVTIAGDSENLIASATSVLNEVLIKGSFAVLPELLSLWGGLKPSEFSNILELVIHAPNGTLAALNILINKGAAQCDEETYVQVLAKHLSEAVESQNTELARLLLSKAPIADTKMPSGRPILYHAVSNGCKDIVDLLIQSKANCNVRDEYDDWYPIHAACHFPDILKDLLAAGADTSVKTINGMTVLFLTCRWDPDSVKVLLNHGAKVCSYVNNMTELSNLVESGNEDVACMLLEYGADPLKYSAKQLDRPLLHTCVANNLHRLLKMLLLYNFHIDEKDKYGNTAFNRITNKTSVPVLETLKTRGASTDVANEDGEVPLCNAIKWSNEPVSKWLVEQGANVNVSIGKQGSILHIASSEGSLKMVKLLCRNNATLASVNNENNTPLHNALLRSDNDKEAIVDYLLSMKWLDINHKSDTWGGCMSIACLNTNINVVEALLKRNAIVDSKDKMGRVPMHFALYRTTVYVEVLLQANATLEAVDLMERNALHFAVVSGRLDVVTYVLDRYPEYIHWTDIDGWSPLMWAVRICGKWDTQEDERTKIISELVARSADTKTSSEGLDQKWTACDLAYYYGHGQDVIYLLKPKDESIQREELQDKDHDNRRAAKKIEYSYCDACLLNNYRIRFRCDVCENFVLCFKCYRSQNIIHPKHSFTNPSGRCVYAQDPSTYGSSSDSDSTEEDTRSEEEGDGSGGGSRDGSDDGSDNDSC</sequence>
<dbReference type="EMBL" id="CP064749">
    <property type="protein sequence ID" value="QPC63352.1"/>
    <property type="molecule type" value="Genomic_DNA"/>
</dbReference>
<keyword evidence="2" id="KW-0677">Repeat</keyword>
<dbReference type="Pfam" id="PF12796">
    <property type="entry name" value="Ank_2"/>
    <property type="match status" value="5"/>
</dbReference>
<dbReference type="PANTHER" id="PTHR24198:SF165">
    <property type="entry name" value="ANKYRIN REPEAT-CONTAINING PROTEIN-RELATED"/>
    <property type="match status" value="1"/>
</dbReference>
<evidence type="ECO:0000256" key="7">
    <source>
        <dbReference type="SAM" id="MobiDB-lite"/>
    </source>
</evidence>
<gene>
    <name evidence="9" type="ORF">HYE67_005583</name>
</gene>
<dbReference type="CDD" id="cd02249">
    <property type="entry name" value="ZZ"/>
    <property type="match status" value="1"/>
</dbReference>
<keyword evidence="5 6" id="KW-0040">ANK repeat</keyword>
<dbReference type="SUPFAM" id="SSF48403">
    <property type="entry name" value="Ankyrin repeat"/>
    <property type="match status" value="3"/>
</dbReference>
<evidence type="ECO:0000313" key="10">
    <source>
        <dbReference type="Proteomes" id="UP000663297"/>
    </source>
</evidence>
<feature type="region of interest" description="Disordered" evidence="7">
    <location>
        <begin position="1731"/>
        <end position="1775"/>
    </location>
</feature>
<evidence type="ECO:0000256" key="4">
    <source>
        <dbReference type="ARBA" id="ARBA00022833"/>
    </source>
</evidence>
<dbReference type="PROSITE" id="PS50088">
    <property type="entry name" value="ANK_REPEAT"/>
    <property type="match status" value="3"/>
</dbReference>
<feature type="domain" description="ZZ-type" evidence="8">
    <location>
        <begin position="1681"/>
        <end position="1707"/>
    </location>
</feature>
<evidence type="ECO:0000256" key="5">
    <source>
        <dbReference type="ARBA" id="ARBA00023043"/>
    </source>
</evidence>
<feature type="compositionally biased region" description="Acidic residues" evidence="7">
    <location>
        <begin position="1743"/>
        <end position="1756"/>
    </location>
</feature>
<dbReference type="InterPro" id="IPR036770">
    <property type="entry name" value="Ankyrin_rpt-contain_sf"/>
</dbReference>
<evidence type="ECO:0000256" key="1">
    <source>
        <dbReference type="ARBA" id="ARBA00022723"/>
    </source>
</evidence>
<dbReference type="InterPro" id="IPR002110">
    <property type="entry name" value="Ankyrin_rpt"/>
</dbReference>
<accession>A0A7S8D7A6</accession>
<evidence type="ECO:0000259" key="8">
    <source>
        <dbReference type="PROSITE" id="PS01357"/>
    </source>
</evidence>
<protein>
    <recommendedName>
        <fullName evidence="8">ZZ-type domain-containing protein</fullName>
    </recommendedName>
</protein>
<feature type="compositionally biased region" description="Polar residues" evidence="7">
    <location>
        <begin position="488"/>
        <end position="505"/>
    </location>
</feature>
<dbReference type="Proteomes" id="UP000663297">
    <property type="component" value="Chromosome 3"/>
</dbReference>
<evidence type="ECO:0000256" key="3">
    <source>
        <dbReference type="ARBA" id="ARBA00022771"/>
    </source>
</evidence>
<dbReference type="InterPro" id="IPR043145">
    <property type="entry name" value="Znf_ZZ_sf"/>
</dbReference>
<feature type="repeat" description="ANK" evidence="6">
    <location>
        <begin position="1415"/>
        <end position="1447"/>
    </location>
</feature>
<evidence type="ECO:0000256" key="2">
    <source>
        <dbReference type="ARBA" id="ARBA00022737"/>
    </source>
</evidence>
<reference evidence="9" key="1">
    <citation type="submission" date="2020-11" db="EMBL/GenBank/DDBJ databases">
        <title>The chromosome-scale genome resource for two endophytic Fusarium species: F. culmorum and F. pseudograminearum.</title>
        <authorList>
            <person name="Yuan Z."/>
        </authorList>
    </citation>
    <scope>NUCLEOTIDE SEQUENCE</scope>
    <source>
        <strain evidence="9">Class2-1B</strain>
    </source>
</reference>
<proteinExistence type="predicted"/>
<dbReference type="PROSITE" id="PS50297">
    <property type="entry name" value="ANK_REP_REGION"/>
    <property type="match status" value="1"/>
</dbReference>
<keyword evidence="4" id="KW-0862">Zinc</keyword>
<organism evidence="9 10">
    <name type="scientific">Fusarium culmorum</name>
    <dbReference type="NCBI Taxonomy" id="5516"/>
    <lineage>
        <taxon>Eukaryota</taxon>
        <taxon>Fungi</taxon>
        <taxon>Dikarya</taxon>
        <taxon>Ascomycota</taxon>
        <taxon>Pezizomycotina</taxon>
        <taxon>Sordariomycetes</taxon>
        <taxon>Hypocreomycetidae</taxon>
        <taxon>Hypocreales</taxon>
        <taxon>Nectriaceae</taxon>
        <taxon>Fusarium</taxon>
    </lineage>
</organism>
<dbReference type="SMART" id="SM00248">
    <property type="entry name" value="ANK"/>
    <property type="match status" value="16"/>
</dbReference>
<dbReference type="Gene3D" id="1.25.40.20">
    <property type="entry name" value="Ankyrin repeat-containing domain"/>
    <property type="match status" value="2"/>
</dbReference>
<dbReference type="InterPro" id="IPR000433">
    <property type="entry name" value="Znf_ZZ"/>
</dbReference>
<feature type="region of interest" description="Disordered" evidence="7">
    <location>
        <begin position="477"/>
        <end position="520"/>
    </location>
</feature>
<keyword evidence="3" id="KW-0863">Zinc-finger</keyword>
<feature type="repeat" description="ANK" evidence="6">
    <location>
        <begin position="1185"/>
        <end position="1217"/>
    </location>
</feature>
<dbReference type="SUPFAM" id="SSF57850">
    <property type="entry name" value="RING/U-box"/>
    <property type="match status" value="1"/>
</dbReference>
<evidence type="ECO:0000313" key="9">
    <source>
        <dbReference type="EMBL" id="QPC63352.1"/>
    </source>
</evidence>
<dbReference type="GO" id="GO:0008270">
    <property type="term" value="F:zinc ion binding"/>
    <property type="evidence" value="ECO:0007669"/>
    <property type="project" value="UniProtKB-KW"/>
</dbReference>
<dbReference type="Gene3D" id="3.30.60.90">
    <property type="match status" value="1"/>
</dbReference>
<keyword evidence="1" id="KW-0479">Metal-binding</keyword>